<accession>A0A0K2VTF7</accession>
<proteinExistence type="predicted"/>
<gene>
    <name evidence="2" type="ORF">MPL1032_180027</name>
</gene>
<evidence type="ECO:0000313" key="3">
    <source>
        <dbReference type="Proteomes" id="UP000182888"/>
    </source>
</evidence>
<evidence type="ECO:0000256" key="1">
    <source>
        <dbReference type="SAM" id="Phobius"/>
    </source>
</evidence>
<organism evidence="2 3">
    <name type="scientific">Mesorhizobium plurifarium</name>
    <dbReference type="NCBI Taxonomy" id="69974"/>
    <lineage>
        <taxon>Bacteria</taxon>
        <taxon>Pseudomonadati</taxon>
        <taxon>Pseudomonadota</taxon>
        <taxon>Alphaproteobacteria</taxon>
        <taxon>Hyphomicrobiales</taxon>
        <taxon>Phyllobacteriaceae</taxon>
        <taxon>Mesorhizobium</taxon>
    </lineage>
</organism>
<keyword evidence="1" id="KW-1133">Transmembrane helix</keyword>
<keyword evidence="1" id="KW-0812">Transmembrane</keyword>
<reference evidence="3" key="1">
    <citation type="submission" date="2014-08" db="EMBL/GenBank/DDBJ databases">
        <authorList>
            <person name="Edwards T."/>
        </authorList>
    </citation>
    <scope>NUCLEOTIDE SEQUENCE [LARGE SCALE GENOMIC DNA]</scope>
</reference>
<protein>
    <submittedName>
        <fullName evidence="2">Uncharacterized protein</fullName>
    </submittedName>
</protein>
<dbReference type="AlphaFoldDB" id="A0A0K2VTF7"/>
<dbReference type="Proteomes" id="UP000182888">
    <property type="component" value="Unassembled WGS sequence"/>
</dbReference>
<feature type="transmembrane region" description="Helical" evidence="1">
    <location>
        <begin position="12"/>
        <end position="36"/>
    </location>
</feature>
<keyword evidence="1" id="KW-0472">Membrane</keyword>
<evidence type="ECO:0000313" key="2">
    <source>
        <dbReference type="EMBL" id="CDX53520.1"/>
    </source>
</evidence>
<sequence>MHAGPMDEQMDIVTASAIARLVIIVRIVAVGLRVVLLRFLRR</sequence>
<dbReference type="EMBL" id="CCND01000010">
    <property type="protein sequence ID" value="CDX53520.1"/>
    <property type="molecule type" value="Genomic_DNA"/>
</dbReference>
<name>A0A0K2VTF7_MESPL</name>